<keyword evidence="7" id="KW-0570">Pentose shunt</keyword>
<dbReference type="Gene3D" id="3.20.20.70">
    <property type="entry name" value="Aldolase class I"/>
    <property type="match status" value="1"/>
</dbReference>
<proteinExistence type="inferred from homology"/>
<name>A0A6J7DG93_9ZZZZ</name>
<keyword evidence="5" id="KW-0963">Cytoplasm</keyword>
<comment type="pathway">
    <text evidence="3">Carbohydrate degradation; pentose phosphate pathway.</text>
</comment>
<dbReference type="PROSITE" id="PS00958">
    <property type="entry name" value="TRANSALDOLASE_2"/>
    <property type="match status" value="1"/>
</dbReference>
<keyword evidence="8" id="KW-0704">Schiff base</keyword>
<dbReference type="InterPro" id="IPR001585">
    <property type="entry name" value="TAL/FSA"/>
</dbReference>
<dbReference type="PANTHER" id="PTHR10683">
    <property type="entry name" value="TRANSALDOLASE"/>
    <property type="match status" value="1"/>
</dbReference>
<dbReference type="HAMAP" id="MF_00493">
    <property type="entry name" value="Transaldolase_2"/>
    <property type="match status" value="1"/>
</dbReference>
<evidence type="ECO:0000256" key="7">
    <source>
        <dbReference type="ARBA" id="ARBA00023126"/>
    </source>
</evidence>
<dbReference type="CDD" id="cd00955">
    <property type="entry name" value="Transaldolase_like"/>
    <property type="match status" value="1"/>
</dbReference>
<evidence type="ECO:0000256" key="9">
    <source>
        <dbReference type="ARBA" id="ARBA00048810"/>
    </source>
</evidence>
<dbReference type="SUPFAM" id="SSF51569">
    <property type="entry name" value="Aldolase"/>
    <property type="match status" value="1"/>
</dbReference>
<keyword evidence="6" id="KW-0808">Transferase</keyword>
<gene>
    <name evidence="10" type="ORF">UFOPK3376_00621</name>
</gene>
<dbReference type="EMBL" id="CAFBLP010000010">
    <property type="protein sequence ID" value="CAB4867439.1"/>
    <property type="molecule type" value="Genomic_DNA"/>
</dbReference>
<evidence type="ECO:0000256" key="6">
    <source>
        <dbReference type="ARBA" id="ARBA00022679"/>
    </source>
</evidence>
<accession>A0A6J7DG93</accession>
<dbReference type="GO" id="GO:0005737">
    <property type="term" value="C:cytoplasm"/>
    <property type="evidence" value="ECO:0007669"/>
    <property type="project" value="UniProtKB-SubCell"/>
</dbReference>
<protein>
    <submittedName>
        <fullName evidence="10">Unannotated protein</fullName>
    </submittedName>
</protein>
<dbReference type="NCBIfam" id="TIGR00876">
    <property type="entry name" value="tal_mycobact"/>
    <property type="match status" value="1"/>
</dbReference>
<dbReference type="AlphaFoldDB" id="A0A6J7DG93"/>
<evidence type="ECO:0000313" key="10">
    <source>
        <dbReference type="EMBL" id="CAB4867439.1"/>
    </source>
</evidence>
<comment type="subcellular location">
    <subcellularLocation>
        <location evidence="2">Cytoplasm</location>
    </subcellularLocation>
</comment>
<dbReference type="GO" id="GO:0005975">
    <property type="term" value="P:carbohydrate metabolic process"/>
    <property type="evidence" value="ECO:0007669"/>
    <property type="project" value="InterPro"/>
</dbReference>
<dbReference type="GO" id="GO:0004801">
    <property type="term" value="F:transaldolase activity"/>
    <property type="evidence" value="ECO:0007669"/>
    <property type="project" value="UniProtKB-EC"/>
</dbReference>
<dbReference type="NCBIfam" id="NF002881">
    <property type="entry name" value="PRK03343.1"/>
    <property type="match status" value="1"/>
</dbReference>
<reference evidence="10" key="1">
    <citation type="submission" date="2020-05" db="EMBL/GenBank/DDBJ databases">
        <authorList>
            <person name="Chiriac C."/>
            <person name="Salcher M."/>
            <person name="Ghai R."/>
            <person name="Kavagutti S V."/>
        </authorList>
    </citation>
    <scope>NUCLEOTIDE SEQUENCE</scope>
</reference>
<dbReference type="UniPathway" id="UPA00115"/>
<evidence type="ECO:0000256" key="5">
    <source>
        <dbReference type="ARBA" id="ARBA00022490"/>
    </source>
</evidence>
<organism evidence="10">
    <name type="scientific">freshwater metagenome</name>
    <dbReference type="NCBI Taxonomy" id="449393"/>
    <lineage>
        <taxon>unclassified sequences</taxon>
        <taxon>metagenomes</taxon>
        <taxon>ecological metagenomes</taxon>
    </lineage>
</organism>
<dbReference type="PANTHER" id="PTHR10683:SF31">
    <property type="entry name" value="TRANSALDOLASE"/>
    <property type="match status" value="1"/>
</dbReference>
<comment type="similarity">
    <text evidence="4">Belongs to the transaldolase family. Type 2 subfamily.</text>
</comment>
<dbReference type="InterPro" id="IPR013785">
    <property type="entry name" value="Aldolase_TIM"/>
</dbReference>
<evidence type="ECO:0000256" key="2">
    <source>
        <dbReference type="ARBA" id="ARBA00004496"/>
    </source>
</evidence>
<dbReference type="Pfam" id="PF00923">
    <property type="entry name" value="TAL_FSA"/>
    <property type="match status" value="1"/>
</dbReference>
<evidence type="ECO:0000256" key="8">
    <source>
        <dbReference type="ARBA" id="ARBA00023270"/>
    </source>
</evidence>
<sequence length="369" mass="40039">MDRLVHLASDFQQSPWLDNLKRSYITSGQLQGLVDRGVRGLTSNPTIFQKAIQGSPDYDEQFSALVAAPAHPIIDDYWAMVLQDINSALDIFEPVYSSTAGLDGYVSVEVDPGLAHDGAGTETAARALHERVGRHNLMVKIPATTDGLAAIQQMIAEGRSINVTLIFSLDRYERVVESYIAGLEQYAAAGNTDLSKVASVASFFISRVDSEIDKRLDFIGTPDALGLRGKAAVAQAKLAYQLFQEAFSGPRWDALAALGAQMQRPLWASTSTKNPTYPDTLYVDELIGPHTVNTLPDATLEAFADHGTLARRVDADVEQAEQVWRDLATAGIDLDDVAAQLEREGVASFQLSFNELLEALEAKAGALRS</sequence>
<dbReference type="GO" id="GO:0006098">
    <property type="term" value="P:pentose-phosphate shunt"/>
    <property type="evidence" value="ECO:0007669"/>
    <property type="project" value="UniProtKB-UniPathway"/>
</dbReference>
<evidence type="ECO:0000256" key="3">
    <source>
        <dbReference type="ARBA" id="ARBA00004959"/>
    </source>
</evidence>
<dbReference type="PIRSF" id="PIRSF036915">
    <property type="entry name" value="Trnald_Bac_Plnt"/>
    <property type="match status" value="1"/>
</dbReference>
<dbReference type="InterPro" id="IPR004732">
    <property type="entry name" value="Transaldolase_2"/>
</dbReference>
<comment type="function">
    <text evidence="1">Transaldolase is important for the balance of metabolites in the pentose-phosphate pathway.</text>
</comment>
<dbReference type="InterPro" id="IPR018225">
    <property type="entry name" value="Transaldolase_AS"/>
</dbReference>
<comment type="catalytic activity">
    <reaction evidence="9">
        <text>D-sedoheptulose 7-phosphate + D-glyceraldehyde 3-phosphate = D-erythrose 4-phosphate + beta-D-fructose 6-phosphate</text>
        <dbReference type="Rhea" id="RHEA:17053"/>
        <dbReference type="ChEBI" id="CHEBI:16897"/>
        <dbReference type="ChEBI" id="CHEBI:57483"/>
        <dbReference type="ChEBI" id="CHEBI:57634"/>
        <dbReference type="ChEBI" id="CHEBI:59776"/>
        <dbReference type="EC" id="2.2.1.2"/>
    </reaction>
</comment>
<evidence type="ECO:0000256" key="1">
    <source>
        <dbReference type="ARBA" id="ARBA00003518"/>
    </source>
</evidence>
<evidence type="ECO:0000256" key="4">
    <source>
        <dbReference type="ARBA" id="ARBA00008426"/>
    </source>
</evidence>